<organism evidence="1 2">
    <name type="scientific">Datura stramonium</name>
    <name type="common">Jimsonweed</name>
    <name type="synonym">Common thornapple</name>
    <dbReference type="NCBI Taxonomy" id="4076"/>
    <lineage>
        <taxon>Eukaryota</taxon>
        <taxon>Viridiplantae</taxon>
        <taxon>Streptophyta</taxon>
        <taxon>Embryophyta</taxon>
        <taxon>Tracheophyta</taxon>
        <taxon>Spermatophyta</taxon>
        <taxon>Magnoliopsida</taxon>
        <taxon>eudicotyledons</taxon>
        <taxon>Gunneridae</taxon>
        <taxon>Pentapetalae</taxon>
        <taxon>asterids</taxon>
        <taxon>lamiids</taxon>
        <taxon>Solanales</taxon>
        <taxon>Solanaceae</taxon>
        <taxon>Solanoideae</taxon>
        <taxon>Datureae</taxon>
        <taxon>Datura</taxon>
    </lineage>
</organism>
<accession>A0ABS8VKB1</accession>
<protein>
    <submittedName>
        <fullName evidence="1">Uncharacterized protein</fullName>
    </submittedName>
</protein>
<dbReference type="EMBL" id="JACEIK010005079">
    <property type="protein sequence ID" value="MCE0480662.1"/>
    <property type="molecule type" value="Genomic_DNA"/>
</dbReference>
<evidence type="ECO:0000313" key="2">
    <source>
        <dbReference type="Proteomes" id="UP000823775"/>
    </source>
</evidence>
<sequence length="76" mass="8885">MGHPSRRWTVDWTIRFSYDLTISLESFYRWVDGPSIRTMLLFLVDLGFDFWPRLDSGGASRLLVHRHGLCAFPLKA</sequence>
<comment type="caution">
    <text evidence="1">The sequence shown here is derived from an EMBL/GenBank/DDBJ whole genome shotgun (WGS) entry which is preliminary data.</text>
</comment>
<name>A0ABS8VKB1_DATST</name>
<gene>
    <name evidence="1" type="ORF">HAX54_037690</name>
</gene>
<dbReference type="Proteomes" id="UP000823775">
    <property type="component" value="Unassembled WGS sequence"/>
</dbReference>
<keyword evidence="2" id="KW-1185">Reference proteome</keyword>
<proteinExistence type="predicted"/>
<reference evidence="1 2" key="1">
    <citation type="journal article" date="2021" name="BMC Genomics">
        <title>Datura genome reveals duplications of psychoactive alkaloid biosynthetic genes and high mutation rate following tissue culture.</title>
        <authorList>
            <person name="Rajewski A."/>
            <person name="Carter-House D."/>
            <person name="Stajich J."/>
            <person name="Litt A."/>
        </authorList>
    </citation>
    <scope>NUCLEOTIDE SEQUENCE [LARGE SCALE GENOMIC DNA]</scope>
    <source>
        <strain evidence="1">AR-01</strain>
    </source>
</reference>
<evidence type="ECO:0000313" key="1">
    <source>
        <dbReference type="EMBL" id="MCE0480662.1"/>
    </source>
</evidence>